<evidence type="ECO:0000313" key="9">
    <source>
        <dbReference type="Proteomes" id="UP000663882"/>
    </source>
</evidence>
<dbReference type="Pfam" id="PF14529">
    <property type="entry name" value="Exo_endo_phos_2"/>
    <property type="match status" value="1"/>
</dbReference>
<evidence type="ECO:0000256" key="3">
    <source>
        <dbReference type="ARBA" id="ARBA00022723"/>
    </source>
</evidence>
<comment type="caution">
    <text evidence="8">The sequence shown here is derived from an EMBL/GenBank/DDBJ whole genome shotgun (WGS) entry which is preliminary data.</text>
</comment>
<dbReference type="Proteomes" id="UP000663882">
    <property type="component" value="Unassembled WGS sequence"/>
</dbReference>
<evidence type="ECO:0000313" key="8">
    <source>
        <dbReference type="EMBL" id="CAF1331585.1"/>
    </source>
</evidence>
<organism evidence="8 9">
    <name type="scientific">Rotaria sordida</name>
    <dbReference type="NCBI Taxonomy" id="392033"/>
    <lineage>
        <taxon>Eukaryota</taxon>
        <taxon>Metazoa</taxon>
        <taxon>Spiralia</taxon>
        <taxon>Gnathifera</taxon>
        <taxon>Rotifera</taxon>
        <taxon>Eurotatoria</taxon>
        <taxon>Bdelloidea</taxon>
        <taxon>Philodinida</taxon>
        <taxon>Philodinidae</taxon>
        <taxon>Rotaria</taxon>
    </lineage>
</organism>
<keyword evidence="2" id="KW-0645">Protease</keyword>
<feature type="domain" description="Endonuclease/exonuclease/phosphatase" evidence="7">
    <location>
        <begin position="54"/>
        <end position="147"/>
    </location>
</feature>
<dbReference type="InterPro" id="IPR012962">
    <property type="entry name" value="Pept_M54_archaemetzincn"/>
</dbReference>
<keyword evidence="4" id="KW-0378">Hydrolase</keyword>
<dbReference type="CDD" id="cd11375">
    <property type="entry name" value="Peptidase_M54"/>
    <property type="match status" value="1"/>
</dbReference>
<keyword evidence="3" id="KW-0479">Metal-binding</keyword>
<dbReference type="Gene3D" id="3.40.390.10">
    <property type="entry name" value="Collagenase (Catalytic Domain)"/>
    <property type="match status" value="1"/>
</dbReference>
<dbReference type="InterPro" id="IPR005135">
    <property type="entry name" value="Endo/exonuclease/phosphatase"/>
</dbReference>
<evidence type="ECO:0000259" key="7">
    <source>
        <dbReference type="Pfam" id="PF14529"/>
    </source>
</evidence>
<dbReference type="SUPFAM" id="SSF56601">
    <property type="entry name" value="beta-lactamase/transpeptidase-like"/>
    <property type="match status" value="1"/>
</dbReference>
<dbReference type="Gene3D" id="3.60.10.10">
    <property type="entry name" value="Endonuclease/exonuclease/phosphatase"/>
    <property type="match status" value="1"/>
</dbReference>
<reference evidence="8" key="1">
    <citation type="submission" date="2021-02" db="EMBL/GenBank/DDBJ databases">
        <authorList>
            <person name="Nowell W R."/>
        </authorList>
    </citation>
    <scope>NUCLEOTIDE SEQUENCE</scope>
</reference>
<dbReference type="AlphaFoldDB" id="A0A815FYB9"/>
<dbReference type="GO" id="GO:0046872">
    <property type="term" value="F:metal ion binding"/>
    <property type="evidence" value="ECO:0007669"/>
    <property type="project" value="UniProtKB-KW"/>
</dbReference>
<name>A0A815FYB9_9BILA</name>
<dbReference type="InterPro" id="IPR024079">
    <property type="entry name" value="MetalloPept_cat_dom_sf"/>
</dbReference>
<comment type="cofactor">
    <cofactor evidence="1">
        <name>Zn(2+)</name>
        <dbReference type="ChEBI" id="CHEBI:29105"/>
    </cofactor>
</comment>
<protein>
    <recommendedName>
        <fullName evidence="7">Endonuclease/exonuclease/phosphatase domain-containing protein</fullName>
    </recommendedName>
</protein>
<dbReference type="InterPro" id="IPR012338">
    <property type="entry name" value="Beta-lactam/transpept-like"/>
</dbReference>
<dbReference type="SUPFAM" id="SSF55486">
    <property type="entry name" value="Metalloproteases ('zincins'), catalytic domain"/>
    <property type="match status" value="1"/>
</dbReference>
<dbReference type="EMBL" id="CAJNOO010003331">
    <property type="protein sequence ID" value="CAF1331585.1"/>
    <property type="molecule type" value="Genomic_DNA"/>
</dbReference>
<sequence length="648" mass="74279">MGYNIFRNDRVGKLGGGVLLAVKQHIKCREVLNKTSQMNEIIAIEVETQLFKSILIASIYVPPTAKMDLNIFQELYNINNNCIIVGDLNATLHHMGSAKANARGRQLQELFKEGFIEGVDDDTPTFEKNDYEVKLDWLLGSQPLLSFTSNVETHPPIGTSCGHKPLTFDISIGAEPKPASPRMSFNFKAAKWSKFRSKLDQQLMLWNNDRRLDSALDIEEYTSFITNSILVATQEAVPLSKQTNTRPMISEVTKSAYPAGLLRMSAGTLSIYLRMFLNNGLPVLRPQSIAAMRTIVGGGVIPSYDPQWSNKSMELPPSQEFGLSWYWETMKDGRRYIGHSVNMNFIPPNTKLIAEALGDISQLPRDMQMAVTNKLHESFQPVPIPNHGDWLRYHEEKGQTLKAFEQTTSKAVPHSTFNTIYIQPVGSFNHPRAAPLNVIIQFARIFFAGCEVELLPTIDFSKDMKYRENHGIKQYRTDGFYNYLSQTRYFRDTSRELLCVAVTMTDIYPDESWNFVYGEARVKDGLGVYSFARLDPLFSESSQILLSVPLTKEERIVMLRRCIKILLHELGHLFGLNHCIYFICLMNGANNQIEMDRQTLYLCPVCLRKLYSTLYFDVRHMYENFVYLCEIYGLEEERLWYRKRLNCI</sequence>
<evidence type="ECO:0000256" key="5">
    <source>
        <dbReference type="ARBA" id="ARBA00022833"/>
    </source>
</evidence>
<gene>
    <name evidence="8" type="ORF">RFH988_LOCUS31291</name>
</gene>
<accession>A0A815FYB9</accession>
<evidence type="ECO:0000256" key="4">
    <source>
        <dbReference type="ARBA" id="ARBA00022801"/>
    </source>
</evidence>
<dbReference type="Pfam" id="PF07998">
    <property type="entry name" value="Peptidase_M54"/>
    <property type="match status" value="1"/>
</dbReference>
<evidence type="ECO:0000256" key="2">
    <source>
        <dbReference type="ARBA" id="ARBA00022670"/>
    </source>
</evidence>
<dbReference type="SUPFAM" id="SSF56219">
    <property type="entry name" value="DNase I-like"/>
    <property type="match status" value="1"/>
</dbReference>
<dbReference type="InterPro" id="IPR036691">
    <property type="entry name" value="Endo/exonu/phosph_ase_sf"/>
</dbReference>
<keyword evidence="6" id="KW-0482">Metalloprotease</keyword>
<evidence type="ECO:0000256" key="1">
    <source>
        <dbReference type="ARBA" id="ARBA00001947"/>
    </source>
</evidence>
<dbReference type="GO" id="GO:0008237">
    <property type="term" value="F:metallopeptidase activity"/>
    <property type="evidence" value="ECO:0007669"/>
    <property type="project" value="UniProtKB-KW"/>
</dbReference>
<dbReference type="Gene3D" id="3.40.710.10">
    <property type="entry name" value="DD-peptidase/beta-lactamase superfamily"/>
    <property type="match status" value="1"/>
</dbReference>
<evidence type="ECO:0000256" key="6">
    <source>
        <dbReference type="ARBA" id="ARBA00023049"/>
    </source>
</evidence>
<dbReference type="GO" id="GO:0006508">
    <property type="term" value="P:proteolysis"/>
    <property type="evidence" value="ECO:0007669"/>
    <property type="project" value="UniProtKB-KW"/>
</dbReference>
<dbReference type="PANTHER" id="PTHR15910:SF1">
    <property type="entry name" value="ARCHAEMETZINCIN-2"/>
    <property type="match status" value="1"/>
</dbReference>
<dbReference type="OrthoDB" id="6772810at2759"/>
<keyword evidence="5" id="KW-0862">Zinc</keyword>
<proteinExistence type="predicted"/>
<dbReference type="PANTHER" id="PTHR15910">
    <property type="entry name" value="ARCHAEMETZINCIN"/>
    <property type="match status" value="1"/>
</dbReference>